<keyword evidence="1" id="KW-0347">Helicase</keyword>
<keyword evidence="1" id="KW-0227">DNA damage</keyword>
<comment type="catalytic activity">
    <reaction evidence="1">
        <text>ATP + H2O = ADP + phosphate + H(+)</text>
        <dbReference type="Rhea" id="RHEA:13065"/>
        <dbReference type="ChEBI" id="CHEBI:15377"/>
        <dbReference type="ChEBI" id="CHEBI:15378"/>
        <dbReference type="ChEBI" id="CHEBI:30616"/>
        <dbReference type="ChEBI" id="CHEBI:43474"/>
        <dbReference type="ChEBI" id="CHEBI:456216"/>
        <dbReference type="EC" id="5.6.2.3"/>
    </reaction>
</comment>
<dbReference type="GO" id="GO:0043139">
    <property type="term" value="F:5'-3' DNA helicase activity"/>
    <property type="evidence" value="ECO:0007669"/>
    <property type="project" value="UniProtKB-EC"/>
</dbReference>
<protein>
    <recommendedName>
        <fullName evidence="1">ATP-dependent DNA helicase</fullName>
        <ecNumber evidence="1">5.6.2.3</ecNumber>
    </recommendedName>
</protein>
<evidence type="ECO:0000256" key="1">
    <source>
        <dbReference type="RuleBase" id="RU363044"/>
    </source>
</evidence>
<proteinExistence type="inferred from homology"/>
<dbReference type="InterPro" id="IPR027417">
    <property type="entry name" value="P-loop_NTPase"/>
</dbReference>
<dbReference type="Proteomes" id="UP000232722">
    <property type="component" value="Unassembled WGS sequence"/>
</dbReference>
<dbReference type="GO" id="GO:0005524">
    <property type="term" value="F:ATP binding"/>
    <property type="evidence" value="ECO:0007669"/>
    <property type="project" value="UniProtKB-KW"/>
</dbReference>
<dbReference type="VEuPathDB" id="FungiDB:RhiirA1_328791"/>
<evidence type="ECO:0000259" key="2">
    <source>
        <dbReference type="Pfam" id="PF05970"/>
    </source>
</evidence>
<name>A0A2N0NIY9_9GLOM</name>
<dbReference type="Pfam" id="PF05970">
    <property type="entry name" value="PIF1"/>
    <property type="match status" value="1"/>
</dbReference>
<keyword evidence="1" id="KW-0378">Hydrolase</keyword>
<dbReference type="AlphaFoldDB" id="A0A2N0NIY9"/>
<keyword evidence="1" id="KW-0233">DNA recombination</keyword>
<sequence length="87" mass="9280">YLLIEQQYGIEELAKSTEDNFSRLNIDQQVAFKKIIIAVKNNTSDIFTVDGPGGTGKTNTLLEKVRSNGDIALAVASSGIAALLLPG</sequence>
<dbReference type="EMBL" id="LLXJ01005912">
    <property type="protein sequence ID" value="PKB94534.1"/>
    <property type="molecule type" value="Genomic_DNA"/>
</dbReference>
<dbReference type="InterPro" id="IPR010285">
    <property type="entry name" value="DNA_helicase_pif1-like_DEAD"/>
</dbReference>
<dbReference type="SUPFAM" id="SSF52540">
    <property type="entry name" value="P-loop containing nucleoside triphosphate hydrolases"/>
    <property type="match status" value="1"/>
</dbReference>
<feature type="non-terminal residue" evidence="3">
    <location>
        <position position="1"/>
    </location>
</feature>
<gene>
    <name evidence="3" type="ORF">RhiirA5_252389</name>
</gene>
<dbReference type="GO" id="GO:0000723">
    <property type="term" value="P:telomere maintenance"/>
    <property type="evidence" value="ECO:0007669"/>
    <property type="project" value="InterPro"/>
</dbReference>
<evidence type="ECO:0000313" key="4">
    <source>
        <dbReference type="Proteomes" id="UP000232722"/>
    </source>
</evidence>
<dbReference type="GO" id="GO:0006310">
    <property type="term" value="P:DNA recombination"/>
    <property type="evidence" value="ECO:0007669"/>
    <property type="project" value="UniProtKB-KW"/>
</dbReference>
<keyword evidence="1" id="KW-0067">ATP-binding</keyword>
<accession>A0A2N0NIY9</accession>
<keyword evidence="1" id="KW-0234">DNA repair</keyword>
<dbReference type="Gene3D" id="3.40.50.300">
    <property type="entry name" value="P-loop containing nucleotide triphosphate hydrolases"/>
    <property type="match status" value="1"/>
</dbReference>
<reference evidence="3 4" key="2">
    <citation type="submission" date="2017-09" db="EMBL/GenBank/DDBJ databases">
        <title>Extensive intraspecific genome diversity in a model arbuscular mycorrhizal fungus.</title>
        <authorList>
            <person name="Chen E.C."/>
            <person name="Morin E."/>
            <person name="Beaudet D."/>
            <person name="Noel J."/>
            <person name="Ndikumana S."/>
            <person name="Charron P."/>
            <person name="St-Onge C."/>
            <person name="Giorgi J."/>
            <person name="Grigoriev I.V."/>
            <person name="Roux C."/>
            <person name="Martin F.M."/>
            <person name="Corradi N."/>
        </authorList>
    </citation>
    <scope>NUCLEOTIDE SEQUENCE [LARGE SCALE GENOMIC DNA]</scope>
    <source>
        <strain evidence="3 4">A5</strain>
    </source>
</reference>
<feature type="domain" description="DNA helicase Pif1-like DEAD-box helicase" evidence="2">
    <location>
        <begin position="24"/>
        <end position="87"/>
    </location>
</feature>
<comment type="cofactor">
    <cofactor evidence="1">
        <name>Mg(2+)</name>
        <dbReference type="ChEBI" id="CHEBI:18420"/>
    </cofactor>
</comment>
<dbReference type="GO" id="GO:0016887">
    <property type="term" value="F:ATP hydrolysis activity"/>
    <property type="evidence" value="ECO:0007669"/>
    <property type="project" value="RHEA"/>
</dbReference>
<reference evidence="3 4" key="1">
    <citation type="submission" date="2016-04" db="EMBL/GenBank/DDBJ databases">
        <title>Genome analyses suggest a sexual origin of heterokaryosis in a supposedly ancient asexual fungus.</title>
        <authorList>
            <person name="Ropars J."/>
            <person name="Sedzielewska K."/>
            <person name="Noel J."/>
            <person name="Charron P."/>
            <person name="Farinelli L."/>
            <person name="Marton T."/>
            <person name="Kruger M."/>
            <person name="Pelin A."/>
            <person name="Brachmann A."/>
            <person name="Corradi N."/>
        </authorList>
    </citation>
    <scope>NUCLEOTIDE SEQUENCE [LARGE SCALE GENOMIC DNA]</scope>
    <source>
        <strain evidence="3 4">A5</strain>
    </source>
</reference>
<dbReference type="PANTHER" id="PTHR10492">
    <property type="match status" value="1"/>
</dbReference>
<comment type="caution">
    <text evidence="3">The sequence shown here is derived from an EMBL/GenBank/DDBJ whole genome shotgun (WGS) entry which is preliminary data.</text>
</comment>
<comment type="similarity">
    <text evidence="1">Belongs to the helicase family.</text>
</comment>
<organism evidence="3 4">
    <name type="scientific">Rhizophagus irregularis</name>
    <dbReference type="NCBI Taxonomy" id="588596"/>
    <lineage>
        <taxon>Eukaryota</taxon>
        <taxon>Fungi</taxon>
        <taxon>Fungi incertae sedis</taxon>
        <taxon>Mucoromycota</taxon>
        <taxon>Glomeromycotina</taxon>
        <taxon>Glomeromycetes</taxon>
        <taxon>Glomerales</taxon>
        <taxon>Glomeraceae</taxon>
        <taxon>Rhizophagus</taxon>
    </lineage>
</organism>
<dbReference type="GO" id="GO:0006281">
    <property type="term" value="P:DNA repair"/>
    <property type="evidence" value="ECO:0007669"/>
    <property type="project" value="UniProtKB-KW"/>
</dbReference>
<evidence type="ECO:0000313" key="3">
    <source>
        <dbReference type="EMBL" id="PKB94534.1"/>
    </source>
</evidence>
<keyword evidence="1" id="KW-0547">Nucleotide-binding</keyword>
<dbReference type="PANTHER" id="PTHR10492:SF57">
    <property type="entry name" value="ATP-DEPENDENT DNA HELICASE"/>
    <property type="match status" value="1"/>
</dbReference>
<feature type="non-terminal residue" evidence="3">
    <location>
        <position position="87"/>
    </location>
</feature>
<dbReference type="EC" id="5.6.2.3" evidence="1"/>